<evidence type="ECO:0000313" key="2">
    <source>
        <dbReference type="EMBL" id="PWS28350.1"/>
    </source>
</evidence>
<dbReference type="EMBL" id="QGNZ01000001">
    <property type="protein sequence ID" value="PWS28350.1"/>
    <property type="molecule type" value="Genomic_DNA"/>
</dbReference>
<reference evidence="2 3" key="1">
    <citation type="submission" date="2018-05" db="EMBL/GenBank/DDBJ databases">
        <title>Pedobacter paludis sp. nov., isolated from wetland soil.</title>
        <authorList>
            <person name="Zhang Y."/>
            <person name="Wang G."/>
        </authorList>
    </citation>
    <scope>NUCLEOTIDE SEQUENCE [LARGE SCALE GENOMIC DNA]</scope>
    <source>
        <strain evidence="2 3">KCTC22721</strain>
    </source>
</reference>
<proteinExistence type="predicted"/>
<dbReference type="RefSeq" id="WP_109923798.1">
    <property type="nucleotide sequence ID" value="NZ_QGNZ01000001.1"/>
</dbReference>
<dbReference type="OrthoDB" id="766105at2"/>
<feature type="chain" id="PRO_5016412048" evidence="1">
    <location>
        <begin position="22"/>
        <end position="212"/>
    </location>
</feature>
<evidence type="ECO:0000256" key="1">
    <source>
        <dbReference type="SAM" id="SignalP"/>
    </source>
</evidence>
<comment type="caution">
    <text evidence="2">The sequence shown here is derived from an EMBL/GenBank/DDBJ whole genome shotgun (WGS) entry which is preliminary data.</text>
</comment>
<sequence length="212" mass="24538">MKNLAKLTILFLSLNLITANAQVLEKTVHRLEFQDSYAKPYEYLKNKYDFTIAFYVEGGWNIGNVTTIEVLALKNKTWKKIILQVPDDRSNPSTKPKIKIASFESKKALKLMDDLTAIDFWSIQNDSLNIREIKPKIQSEDFLNKDSVVIVAHRIRRFQVVDASTYYFAITRNDGLKIYTCQAPDLYLKTFPEIKTTATFIKAKELFERAVE</sequence>
<gene>
    <name evidence="2" type="ORF">DHW03_00385</name>
</gene>
<dbReference type="Proteomes" id="UP000245379">
    <property type="component" value="Unassembled WGS sequence"/>
</dbReference>
<name>A0A317ENB8_9SPHI</name>
<organism evidence="2 3">
    <name type="scientific">Pedobacter yonginense</name>
    <dbReference type="NCBI Taxonomy" id="651869"/>
    <lineage>
        <taxon>Bacteria</taxon>
        <taxon>Pseudomonadati</taxon>
        <taxon>Bacteroidota</taxon>
        <taxon>Sphingobacteriia</taxon>
        <taxon>Sphingobacteriales</taxon>
        <taxon>Sphingobacteriaceae</taxon>
        <taxon>Pedobacter</taxon>
    </lineage>
</organism>
<keyword evidence="1" id="KW-0732">Signal</keyword>
<dbReference type="AlphaFoldDB" id="A0A317ENB8"/>
<evidence type="ECO:0000313" key="3">
    <source>
        <dbReference type="Proteomes" id="UP000245379"/>
    </source>
</evidence>
<accession>A0A317ENB8</accession>
<protein>
    <submittedName>
        <fullName evidence="2">Uncharacterized protein</fullName>
    </submittedName>
</protein>
<keyword evidence="3" id="KW-1185">Reference proteome</keyword>
<feature type="signal peptide" evidence="1">
    <location>
        <begin position="1"/>
        <end position="21"/>
    </location>
</feature>